<keyword evidence="2" id="KW-1185">Reference proteome</keyword>
<evidence type="ECO:0000313" key="2">
    <source>
        <dbReference type="Proteomes" id="UP000827872"/>
    </source>
</evidence>
<sequence length="76" mass="8339">MSFGNWETIKKPTNGCLCCGTHEWMSSSCLPPLEPTGCHSSGMTSAPDRARRLTRFGRPPSLAARRGRTMATDRDP</sequence>
<dbReference type="EMBL" id="CM037616">
    <property type="protein sequence ID" value="KAH7992848.1"/>
    <property type="molecule type" value="Genomic_DNA"/>
</dbReference>
<name>A0ACB8EK44_9SAUR</name>
<gene>
    <name evidence="1" type="ORF">K3G42_027549</name>
</gene>
<accession>A0ACB8EK44</accession>
<proteinExistence type="predicted"/>
<protein>
    <submittedName>
        <fullName evidence="1">Uncharacterized protein</fullName>
    </submittedName>
</protein>
<reference evidence="1" key="1">
    <citation type="submission" date="2021-08" db="EMBL/GenBank/DDBJ databases">
        <title>The first chromosome-level gecko genome reveals the dynamic sex chromosomes of Neotropical dwarf geckos (Sphaerodactylidae: Sphaerodactylus).</title>
        <authorList>
            <person name="Pinto B.J."/>
            <person name="Keating S.E."/>
            <person name="Gamble T."/>
        </authorList>
    </citation>
    <scope>NUCLEOTIDE SEQUENCE</scope>
    <source>
        <strain evidence="1">TG3544</strain>
    </source>
</reference>
<organism evidence="1 2">
    <name type="scientific">Sphaerodactylus townsendi</name>
    <dbReference type="NCBI Taxonomy" id="933632"/>
    <lineage>
        <taxon>Eukaryota</taxon>
        <taxon>Metazoa</taxon>
        <taxon>Chordata</taxon>
        <taxon>Craniata</taxon>
        <taxon>Vertebrata</taxon>
        <taxon>Euteleostomi</taxon>
        <taxon>Lepidosauria</taxon>
        <taxon>Squamata</taxon>
        <taxon>Bifurcata</taxon>
        <taxon>Gekkota</taxon>
        <taxon>Sphaerodactylidae</taxon>
        <taxon>Sphaerodactylus</taxon>
    </lineage>
</organism>
<dbReference type="Proteomes" id="UP000827872">
    <property type="component" value="Linkage Group LG03"/>
</dbReference>
<comment type="caution">
    <text evidence="1">The sequence shown here is derived from an EMBL/GenBank/DDBJ whole genome shotgun (WGS) entry which is preliminary data.</text>
</comment>
<evidence type="ECO:0000313" key="1">
    <source>
        <dbReference type="EMBL" id="KAH7992848.1"/>
    </source>
</evidence>